<proteinExistence type="predicted"/>
<accession>A0A1B6L4I0</accession>
<keyword evidence="1" id="KW-0472">Membrane</keyword>
<organism evidence="2">
    <name type="scientific">Graphocephala atropunctata</name>
    <dbReference type="NCBI Taxonomy" id="36148"/>
    <lineage>
        <taxon>Eukaryota</taxon>
        <taxon>Metazoa</taxon>
        <taxon>Ecdysozoa</taxon>
        <taxon>Arthropoda</taxon>
        <taxon>Hexapoda</taxon>
        <taxon>Insecta</taxon>
        <taxon>Pterygota</taxon>
        <taxon>Neoptera</taxon>
        <taxon>Paraneoptera</taxon>
        <taxon>Hemiptera</taxon>
        <taxon>Auchenorrhyncha</taxon>
        <taxon>Membracoidea</taxon>
        <taxon>Cicadellidae</taxon>
        <taxon>Cicadellinae</taxon>
        <taxon>Cicadellini</taxon>
        <taxon>Graphocephala</taxon>
    </lineage>
</organism>
<feature type="non-terminal residue" evidence="2">
    <location>
        <position position="1"/>
    </location>
</feature>
<dbReference type="AlphaFoldDB" id="A0A1B6L4I0"/>
<name>A0A1B6L4I0_9HEMI</name>
<protein>
    <submittedName>
        <fullName evidence="2">Uncharacterized protein</fullName>
    </submittedName>
</protein>
<evidence type="ECO:0000313" key="2">
    <source>
        <dbReference type="EMBL" id="JAT18576.1"/>
    </source>
</evidence>
<dbReference type="EMBL" id="GEBQ01021401">
    <property type="protein sequence ID" value="JAT18576.1"/>
    <property type="molecule type" value="Transcribed_RNA"/>
</dbReference>
<keyword evidence="1" id="KW-0812">Transmembrane</keyword>
<gene>
    <name evidence="2" type="ORF">g.35087</name>
</gene>
<evidence type="ECO:0000256" key="1">
    <source>
        <dbReference type="SAM" id="Phobius"/>
    </source>
</evidence>
<keyword evidence="1" id="KW-1133">Transmembrane helix</keyword>
<reference evidence="2" key="1">
    <citation type="submission" date="2015-11" db="EMBL/GenBank/DDBJ databases">
        <title>De novo transcriptome assembly of four potential Pierce s Disease insect vectors from Arizona vineyards.</title>
        <authorList>
            <person name="Tassone E.E."/>
        </authorList>
    </citation>
    <scope>NUCLEOTIDE SEQUENCE</scope>
</reference>
<sequence length="143" mass="16830">HTVLGDHGNFLHFLPLHHLVLGDHENFPHFLPLPHTVLGDHGNFPLFLPLPRLKISVVPKSLVNVTMMTLTKLLTQTSRLKPQRHPTKKIKETSYLKYILNVFSIGRQYLWDEEFNYFLFKFFKMVLIVMTISWMGVLFIYDI</sequence>
<feature type="transmembrane region" description="Helical" evidence="1">
    <location>
        <begin position="117"/>
        <end position="141"/>
    </location>
</feature>